<evidence type="ECO:0000259" key="1">
    <source>
        <dbReference type="Pfam" id="PF00582"/>
    </source>
</evidence>
<sequence>MIDVRLKRAFTQHFDAYHAQVYVGPEEESRARVLLLSFAVKDHLGSMGRTSGRLPGFCLSSVATRVKLPSPSPIKPKPRYGEKLMVGGAKQAAEGGRRIMVVVDPSPEAKAALQWALSHSVRSDDTVVLVQNVRPSCKHGKGSEMARLSLLVPWTGERLQRERDPKGFELLHAMKSICRANKPEVRCEDGKESCNSLRHDAWNHMFSQVQVEMAVVEGEERGPAILEEASKQGASLLVMGQQHRSMAWRLITAWAGNKAGGGDTVDYCIRNAACMAAAVRRKSSRGGGYLITTKRHKDFWLLA</sequence>
<proteinExistence type="predicted"/>
<dbReference type="InterPro" id="IPR014729">
    <property type="entry name" value="Rossmann-like_a/b/a_fold"/>
</dbReference>
<dbReference type="AlphaFoldDB" id="A0A426XSV8"/>
<dbReference type="CDD" id="cd23659">
    <property type="entry name" value="USP_At3g01520-like"/>
    <property type="match status" value="1"/>
</dbReference>
<comment type="caution">
    <text evidence="2">The sequence shown here is derived from an EMBL/GenBank/DDBJ whole genome shotgun (WGS) entry which is preliminary data.</text>
</comment>
<dbReference type="PANTHER" id="PTHR47000:SF1">
    <property type="entry name" value="ADENINE NUCLEOTIDE ALPHA HYDROLASES-LIKE SUPERFAMILY PROTEIN"/>
    <property type="match status" value="1"/>
</dbReference>
<dbReference type="PANTHER" id="PTHR47000">
    <property type="entry name" value="ADENINE NUCLEOTIDE ALPHA HYDROLASES-LIKE SUPERFAMILY PROTEIN"/>
    <property type="match status" value="1"/>
</dbReference>
<dbReference type="EMBL" id="AMZH03017749">
    <property type="protein sequence ID" value="RRT42558.1"/>
    <property type="molecule type" value="Genomic_DNA"/>
</dbReference>
<protein>
    <recommendedName>
        <fullName evidence="1">UspA domain-containing protein</fullName>
    </recommendedName>
</protein>
<evidence type="ECO:0000313" key="2">
    <source>
        <dbReference type="EMBL" id="RRT42558.1"/>
    </source>
</evidence>
<gene>
    <name evidence="2" type="ORF">B296_00042855</name>
</gene>
<dbReference type="InterPro" id="IPR006016">
    <property type="entry name" value="UspA"/>
</dbReference>
<dbReference type="Pfam" id="PF00582">
    <property type="entry name" value="Usp"/>
    <property type="match status" value="1"/>
</dbReference>
<organism evidence="2 3">
    <name type="scientific">Ensete ventricosum</name>
    <name type="common">Abyssinian banana</name>
    <name type="synonym">Musa ensete</name>
    <dbReference type="NCBI Taxonomy" id="4639"/>
    <lineage>
        <taxon>Eukaryota</taxon>
        <taxon>Viridiplantae</taxon>
        <taxon>Streptophyta</taxon>
        <taxon>Embryophyta</taxon>
        <taxon>Tracheophyta</taxon>
        <taxon>Spermatophyta</taxon>
        <taxon>Magnoliopsida</taxon>
        <taxon>Liliopsida</taxon>
        <taxon>Zingiberales</taxon>
        <taxon>Musaceae</taxon>
        <taxon>Ensete</taxon>
    </lineage>
</organism>
<name>A0A426XSV8_ENSVE</name>
<feature type="domain" description="UspA" evidence="1">
    <location>
        <begin position="97"/>
        <end position="280"/>
    </location>
</feature>
<dbReference type="Proteomes" id="UP000287651">
    <property type="component" value="Unassembled WGS sequence"/>
</dbReference>
<dbReference type="SUPFAM" id="SSF52402">
    <property type="entry name" value="Adenine nucleotide alpha hydrolases-like"/>
    <property type="match status" value="1"/>
</dbReference>
<dbReference type="Gene3D" id="3.40.50.620">
    <property type="entry name" value="HUPs"/>
    <property type="match status" value="1"/>
</dbReference>
<reference evidence="2 3" key="1">
    <citation type="journal article" date="2014" name="Agronomy (Basel)">
        <title>A Draft Genome Sequence for Ensete ventricosum, the Drought-Tolerant Tree Against Hunger.</title>
        <authorList>
            <person name="Harrison J."/>
            <person name="Moore K.A."/>
            <person name="Paszkiewicz K."/>
            <person name="Jones T."/>
            <person name="Grant M."/>
            <person name="Ambacheew D."/>
            <person name="Muzemil S."/>
            <person name="Studholme D.J."/>
        </authorList>
    </citation>
    <scope>NUCLEOTIDE SEQUENCE [LARGE SCALE GENOMIC DNA]</scope>
</reference>
<accession>A0A426XSV8</accession>
<evidence type="ECO:0000313" key="3">
    <source>
        <dbReference type="Proteomes" id="UP000287651"/>
    </source>
</evidence>